<dbReference type="Pfam" id="PF00089">
    <property type="entry name" value="Trypsin"/>
    <property type="match status" value="1"/>
</dbReference>
<dbReference type="PANTHER" id="PTHR24264">
    <property type="entry name" value="TRYPSIN-RELATED"/>
    <property type="match status" value="1"/>
</dbReference>
<dbReference type="SMART" id="SM00020">
    <property type="entry name" value="Tryp_SPc"/>
    <property type="match status" value="1"/>
</dbReference>
<dbReference type="AlphaFoldDB" id="A0A7R8ZAB1"/>
<keyword evidence="3" id="KW-0645">Protease</keyword>
<evidence type="ECO:0000256" key="5">
    <source>
        <dbReference type="ARBA" id="ARBA00022825"/>
    </source>
</evidence>
<dbReference type="EMBL" id="OA569242">
    <property type="protein sequence ID" value="CAD7202327.1"/>
    <property type="molecule type" value="Genomic_DNA"/>
</dbReference>
<evidence type="ECO:0000256" key="3">
    <source>
        <dbReference type="ARBA" id="ARBA00022670"/>
    </source>
</evidence>
<reference evidence="7" key="1">
    <citation type="submission" date="2020-11" db="EMBL/GenBank/DDBJ databases">
        <authorList>
            <person name="Tran Van P."/>
        </authorList>
    </citation>
    <scope>NUCLEOTIDE SEQUENCE</scope>
</reference>
<dbReference type="InterPro" id="IPR043504">
    <property type="entry name" value="Peptidase_S1_PA_chymotrypsin"/>
</dbReference>
<keyword evidence="2" id="KW-0964">Secreted</keyword>
<keyword evidence="4" id="KW-0378">Hydrolase</keyword>
<keyword evidence="5" id="KW-0720">Serine protease</keyword>
<comment type="subcellular location">
    <subcellularLocation>
        <location evidence="1">Secreted</location>
    </subcellularLocation>
</comment>
<dbReference type="InterPro" id="IPR009003">
    <property type="entry name" value="Peptidase_S1_PA"/>
</dbReference>
<evidence type="ECO:0000256" key="1">
    <source>
        <dbReference type="ARBA" id="ARBA00004613"/>
    </source>
</evidence>
<dbReference type="PANTHER" id="PTHR24264:SF65">
    <property type="entry name" value="SRCR DOMAIN-CONTAINING PROTEIN"/>
    <property type="match status" value="1"/>
</dbReference>
<organism evidence="7">
    <name type="scientific">Timema douglasi</name>
    <name type="common">Walking stick</name>
    <dbReference type="NCBI Taxonomy" id="61478"/>
    <lineage>
        <taxon>Eukaryota</taxon>
        <taxon>Metazoa</taxon>
        <taxon>Ecdysozoa</taxon>
        <taxon>Arthropoda</taxon>
        <taxon>Hexapoda</taxon>
        <taxon>Insecta</taxon>
        <taxon>Pterygota</taxon>
        <taxon>Neoptera</taxon>
        <taxon>Polyneoptera</taxon>
        <taxon>Phasmatodea</taxon>
        <taxon>Timematodea</taxon>
        <taxon>Timematoidea</taxon>
        <taxon>Timematidae</taxon>
        <taxon>Timema</taxon>
    </lineage>
</organism>
<dbReference type="GO" id="GO:0006508">
    <property type="term" value="P:proteolysis"/>
    <property type="evidence" value="ECO:0007669"/>
    <property type="project" value="UniProtKB-KW"/>
</dbReference>
<sequence>MQGCRKYDNAKDIEVRIPVCTPYKWQVHLIMAGAEIESPVDVHCRREERGSERGLKAGETFITLYPNGHQENFVLFGPGSERPSNRASEQSVIEESKIKISAGTNLAKAHTRNLLKIDYALPHKNFTFQDPKYDIALIKLCKPLKYKDTISFVRLAPRGTEIEPGTLATIVGWGMTKYMDASSYPAVLQTARIPILNIQTCNKHYREVWALTNYQICAGYKEGGIDACMLSVAKSSRSKLCQKMVCLGKTEQLATLINQHCDTCLIFEGKLTT</sequence>
<evidence type="ECO:0000313" key="7">
    <source>
        <dbReference type="EMBL" id="CAD7202327.1"/>
    </source>
</evidence>
<feature type="domain" description="Peptidase S1" evidence="6">
    <location>
        <begin position="30"/>
        <end position="273"/>
    </location>
</feature>
<accession>A0A7R8ZAB1</accession>
<name>A0A7R8ZAB1_TIMDO</name>
<protein>
    <recommendedName>
        <fullName evidence="6">Peptidase S1 domain-containing protein</fullName>
    </recommendedName>
</protein>
<evidence type="ECO:0000256" key="2">
    <source>
        <dbReference type="ARBA" id="ARBA00022525"/>
    </source>
</evidence>
<dbReference type="InterPro" id="IPR001254">
    <property type="entry name" value="Trypsin_dom"/>
</dbReference>
<dbReference type="SUPFAM" id="SSF50494">
    <property type="entry name" value="Trypsin-like serine proteases"/>
    <property type="match status" value="1"/>
</dbReference>
<dbReference type="GO" id="GO:0004252">
    <property type="term" value="F:serine-type endopeptidase activity"/>
    <property type="evidence" value="ECO:0007669"/>
    <property type="project" value="InterPro"/>
</dbReference>
<proteinExistence type="predicted"/>
<dbReference type="InterPro" id="IPR050127">
    <property type="entry name" value="Serine_Proteases_S1"/>
</dbReference>
<dbReference type="PROSITE" id="PS50240">
    <property type="entry name" value="TRYPSIN_DOM"/>
    <property type="match status" value="1"/>
</dbReference>
<evidence type="ECO:0000256" key="4">
    <source>
        <dbReference type="ARBA" id="ARBA00022801"/>
    </source>
</evidence>
<evidence type="ECO:0000259" key="6">
    <source>
        <dbReference type="PROSITE" id="PS50240"/>
    </source>
</evidence>
<dbReference type="Gene3D" id="2.40.10.10">
    <property type="entry name" value="Trypsin-like serine proteases"/>
    <property type="match status" value="1"/>
</dbReference>
<gene>
    <name evidence="7" type="ORF">TDIB3V08_LOCUS8512</name>
</gene>
<dbReference type="GO" id="GO:0005615">
    <property type="term" value="C:extracellular space"/>
    <property type="evidence" value="ECO:0007669"/>
    <property type="project" value="TreeGrafter"/>
</dbReference>